<dbReference type="InterPro" id="IPR008250">
    <property type="entry name" value="ATPase_P-typ_transduc_dom_A_sf"/>
</dbReference>
<feature type="transmembrane region" description="Helical" evidence="11">
    <location>
        <begin position="704"/>
        <end position="725"/>
    </location>
</feature>
<dbReference type="Gene3D" id="1.20.1110.10">
    <property type="entry name" value="Calcium-transporting ATPase, transmembrane domain"/>
    <property type="match status" value="1"/>
</dbReference>
<dbReference type="Gene3D" id="3.40.50.1000">
    <property type="entry name" value="HAD superfamily/HAD-like"/>
    <property type="match status" value="1"/>
</dbReference>
<evidence type="ECO:0000256" key="5">
    <source>
        <dbReference type="ARBA" id="ARBA00022741"/>
    </source>
</evidence>
<evidence type="ECO:0000256" key="3">
    <source>
        <dbReference type="ARBA" id="ARBA00022692"/>
    </source>
</evidence>
<comment type="subcellular location">
    <subcellularLocation>
        <location evidence="1">Cell membrane</location>
        <topology evidence="1">Multi-pass membrane protein</topology>
    </subcellularLocation>
</comment>
<dbReference type="GO" id="GO:0016887">
    <property type="term" value="F:ATP hydrolysis activity"/>
    <property type="evidence" value="ECO:0007669"/>
    <property type="project" value="InterPro"/>
</dbReference>
<dbReference type="InterPro" id="IPR001757">
    <property type="entry name" value="P_typ_ATPase"/>
</dbReference>
<feature type="transmembrane region" description="Helical" evidence="11">
    <location>
        <begin position="737"/>
        <end position="757"/>
    </location>
</feature>
<feature type="domain" description="Cation-transporting P-type ATPase N-terminal" evidence="12">
    <location>
        <begin position="19"/>
        <end position="92"/>
    </location>
</feature>
<feature type="transmembrane region" description="Helical" evidence="11">
    <location>
        <begin position="847"/>
        <end position="866"/>
    </location>
</feature>
<dbReference type="Pfam" id="PF13246">
    <property type="entry name" value="Cation_ATPase"/>
    <property type="match status" value="1"/>
</dbReference>
<dbReference type="AlphaFoldDB" id="A0A3B0YZC5"/>
<dbReference type="Gene3D" id="3.40.1110.10">
    <property type="entry name" value="Calcium-transporting ATPase, cytoplasmic domain N"/>
    <property type="match status" value="1"/>
</dbReference>
<dbReference type="InterPro" id="IPR023298">
    <property type="entry name" value="ATPase_P-typ_TM_dom_sf"/>
</dbReference>
<dbReference type="InterPro" id="IPR059000">
    <property type="entry name" value="ATPase_P-type_domA"/>
</dbReference>
<dbReference type="FunFam" id="3.40.50.1000:FF:000001">
    <property type="entry name" value="Phospholipid-transporting ATPase IC"/>
    <property type="match status" value="1"/>
</dbReference>
<dbReference type="GO" id="GO:0006883">
    <property type="term" value="P:intracellular sodium ion homeostasis"/>
    <property type="evidence" value="ECO:0007669"/>
    <property type="project" value="TreeGrafter"/>
</dbReference>
<dbReference type="FunFam" id="3.40.50.1000:FF:000028">
    <property type="entry name" value="Calcium-transporting P-type ATPase, putative"/>
    <property type="match status" value="1"/>
</dbReference>
<dbReference type="SFLD" id="SFLDG00002">
    <property type="entry name" value="C1.7:_P-type_atpase_like"/>
    <property type="match status" value="1"/>
</dbReference>
<protein>
    <submittedName>
        <fullName evidence="13">Cation-transporting ATPase, E1-E2 family</fullName>
    </submittedName>
</protein>
<keyword evidence="3 11" id="KW-0812">Transmembrane</keyword>
<dbReference type="InterPro" id="IPR006068">
    <property type="entry name" value="ATPase_P-typ_cation-transptr_C"/>
</dbReference>
<dbReference type="Pfam" id="PF00690">
    <property type="entry name" value="Cation_ATPase_N"/>
    <property type="match status" value="1"/>
</dbReference>
<dbReference type="Pfam" id="PF00122">
    <property type="entry name" value="E1-E2_ATPase"/>
    <property type="match status" value="1"/>
</dbReference>
<dbReference type="InterPro" id="IPR036412">
    <property type="entry name" value="HAD-like_sf"/>
</dbReference>
<dbReference type="PRINTS" id="PR00120">
    <property type="entry name" value="HATPASE"/>
</dbReference>
<keyword evidence="5" id="KW-0547">Nucleotide-binding</keyword>
<dbReference type="EMBL" id="UOFN01000032">
    <property type="protein sequence ID" value="VAW74294.1"/>
    <property type="molecule type" value="Genomic_DNA"/>
</dbReference>
<gene>
    <name evidence="13" type="ORF">MNBD_GAMMA15-2445</name>
</gene>
<dbReference type="InterPro" id="IPR023214">
    <property type="entry name" value="HAD_sf"/>
</dbReference>
<keyword evidence="2" id="KW-1003">Cell membrane</keyword>
<dbReference type="SFLD" id="SFLDS00003">
    <property type="entry name" value="Haloacid_Dehalogenase"/>
    <property type="match status" value="1"/>
</dbReference>
<dbReference type="SMART" id="SM00831">
    <property type="entry name" value="Cation_ATPase_N"/>
    <property type="match status" value="1"/>
</dbReference>
<evidence type="ECO:0000256" key="6">
    <source>
        <dbReference type="ARBA" id="ARBA00022840"/>
    </source>
</evidence>
<dbReference type="InterPro" id="IPR023299">
    <property type="entry name" value="ATPase_P-typ_cyto_dom_N"/>
</dbReference>
<dbReference type="PANTHER" id="PTHR43294:SF21">
    <property type="entry name" value="CATION TRANSPORTING ATPASE"/>
    <property type="match status" value="1"/>
</dbReference>
<dbReference type="InterPro" id="IPR004014">
    <property type="entry name" value="ATPase_P-typ_cation-transptr_N"/>
</dbReference>
<dbReference type="InterPro" id="IPR050510">
    <property type="entry name" value="Cation_transp_ATPase_P-type"/>
</dbReference>
<evidence type="ECO:0000256" key="10">
    <source>
        <dbReference type="SAM" id="MobiDB-lite"/>
    </source>
</evidence>
<evidence type="ECO:0000313" key="13">
    <source>
        <dbReference type="EMBL" id="VAW74294.1"/>
    </source>
</evidence>
<feature type="transmembrane region" description="Helical" evidence="11">
    <location>
        <begin position="287"/>
        <end position="314"/>
    </location>
</feature>
<evidence type="ECO:0000259" key="12">
    <source>
        <dbReference type="SMART" id="SM00831"/>
    </source>
</evidence>
<dbReference type="SFLD" id="SFLDF00027">
    <property type="entry name" value="p-type_atpase"/>
    <property type="match status" value="1"/>
</dbReference>
<dbReference type="PRINTS" id="PR00119">
    <property type="entry name" value="CATATPASE"/>
</dbReference>
<feature type="transmembrane region" description="Helical" evidence="11">
    <location>
        <begin position="259"/>
        <end position="281"/>
    </location>
</feature>
<dbReference type="PROSITE" id="PS00154">
    <property type="entry name" value="ATPASE_E1_E2"/>
    <property type="match status" value="1"/>
</dbReference>
<feature type="transmembrane region" description="Helical" evidence="11">
    <location>
        <begin position="68"/>
        <end position="90"/>
    </location>
</feature>
<proteinExistence type="predicted"/>
<feature type="transmembrane region" description="Helical" evidence="11">
    <location>
        <begin position="778"/>
        <end position="798"/>
    </location>
</feature>
<keyword evidence="8 11" id="KW-1133">Transmembrane helix</keyword>
<dbReference type="GO" id="GO:1902600">
    <property type="term" value="P:proton transmembrane transport"/>
    <property type="evidence" value="ECO:0007669"/>
    <property type="project" value="TreeGrafter"/>
</dbReference>
<dbReference type="PANTHER" id="PTHR43294">
    <property type="entry name" value="SODIUM/POTASSIUM-TRANSPORTING ATPASE SUBUNIT ALPHA"/>
    <property type="match status" value="1"/>
</dbReference>
<dbReference type="GO" id="GO:0005391">
    <property type="term" value="F:P-type sodium:potassium-exchanging transporter activity"/>
    <property type="evidence" value="ECO:0007669"/>
    <property type="project" value="TreeGrafter"/>
</dbReference>
<evidence type="ECO:0000256" key="9">
    <source>
        <dbReference type="ARBA" id="ARBA00023136"/>
    </source>
</evidence>
<evidence type="ECO:0000256" key="7">
    <source>
        <dbReference type="ARBA" id="ARBA00022967"/>
    </source>
</evidence>
<evidence type="ECO:0000256" key="4">
    <source>
        <dbReference type="ARBA" id="ARBA00022723"/>
    </source>
</evidence>
<dbReference type="SUPFAM" id="SSF81665">
    <property type="entry name" value="Calcium ATPase, transmembrane domain M"/>
    <property type="match status" value="1"/>
</dbReference>
<evidence type="ECO:0000256" key="11">
    <source>
        <dbReference type="SAM" id="Phobius"/>
    </source>
</evidence>
<dbReference type="SUPFAM" id="SSF81660">
    <property type="entry name" value="Metal cation-transporting ATPase, ATP-binding domain N"/>
    <property type="match status" value="1"/>
</dbReference>
<evidence type="ECO:0000256" key="1">
    <source>
        <dbReference type="ARBA" id="ARBA00004651"/>
    </source>
</evidence>
<dbReference type="Pfam" id="PF00689">
    <property type="entry name" value="Cation_ATPase_C"/>
    <property type="match status" value="1"/>
</dbReference>
<dbReference type="GO" id="GO:0005524">
    <property type="term" value="F:ATP binding"/>
    <property type="evidence" value="ECO:0007669"/>
    <property type="project" value="UniProtKB-KW"/>
</dbReference>
<dbReference type="SUPFAM" id="SSF81653">
    <property type="entry name" value="Calcium ATPase, transduction domain A"/>
    <property type="match status" value="1"/>
</dbReference>
<organism evidence="13">
    <name type="scientific">hydrothermal vent metagenome</name>
    <dbReference type="NCBI Taxonomy" id="652676"/>
    <lineage>
        <taxon>unclassified sequences</taxon>
        <taxon>metagenomes</taxon>
        <taxon>ecological metagenomes</taxon>
    </lineage>
</organism>
<evidence type="ECO:0000256" key="8">
    <source>
        <dbReference type="ARBA" id="ARBA00022989"/>
    </source>
</evidence>
<dbReference type="NCBIfam" id="TIGR01494">
    <property type="entry name" value="ATPase_P-type"/>
    <property type="match status" value="2"/>
</dbReference>
<feature type="region of interest" description="Disordered" evidence="10">
    <location>
        <begin position="1"/>
        <end position="21"/>
    </location>
</feature>
<dbReference type="GO" id="GO:0046872">
    <property type="term" value="F:metal ion binding"/>
    <property type="evidence" value="ECO:0007669"/>
    <property type="project" value="UniProtKB-KW"/>
</dbReference>
<dbReference type="GO" id="GO:0036376">
    <property type="term" value="P:sodium ion export across plasma membrane"/>
    <property type="evidence" value="ECO:0007669"/>
    <property type="project" value="TreeGrafter"/>
</dbReference>
<name>A0A3B0YZC5_9ZZZZ</name>
<dbReference type="FunFam" id="2.70.150.10:FF:000016">
    <property type="entry name" value="Calcium-transporting P-type ATPase putative"/>
    <property type="match status" value="1"/>
</dbReference>
<dbReference type="GO" id="GO:0005886">
    <property type="term" value="C:plasma membrane"/>
    <property type="evidence" value="ECO:0007669"/>
    <property type="project" value="UniProtKB-SubCell"/>
</dbReference>
<dbReference type="InterPro" id="IPR018303">
    <property type="entry name" value="ATPase_P-typ_P_site"/>
</dbReference>
<keyword evidence="7" id="KW-1278">Translocase</keyword>
<dbReference type="CDD" id="cd02080">
    <property type="entry name" value="P-type_ATPase_cation"/>
    <property type="match status" value="1"/>
</dbReference>
<sequence length="910" mass="99795">MPVGGNDLASESDVSTSESWHAKNAKTVLESLGTTSDGLSREEADSRLVKYGPNRLPEPRARSSLMRFLYQFHNVLIYVLIAAGAVTALLGHWVDAGVIFGVVLINAVIGFVQEGKAENALRAIRQMLSSNAMVMRDGRQITIRAEESVPGDIVLLQSGDKVPADLRLFFVKGLQIQESVLTGESMPVEKITDPVAQESVIGDRRCMAYSGTLVTHGQGTGVVVETGAQTEIGRISTLVSEVESVTTPLLRQMAQFGRWLTVAILILAVITFAFGVLLRGYAAADMFLAAVSLAVAAIPEGLPAIMTITLAIGVQRMARRNAIIRRLPAVETLGAVTVICSDKTGTLTRNEMTVRTIATVTDLFELSGTGYDPHGELLLSNRDVFPEEMPVLMEVVRAAVLCNDASLEQKNSEWLVHGDPMEGALLIAGLKAGLDIEAEGKQYPRTDLIPFESEHRFMATLHHSHTGDAFIFLKGAPESVLEMCSHQRIADGNQPLDRDYWLARIDELAQQGQRVLAIAFKPASHEQVELTFSDVENELILLGMFGLIDPPRKEAIEAVQACDKAGIRVKMITGDHGATARAIARQLKLANTDDVLTGQDIELMSEDALRQRVQDVDVYARVNPEHKLLLVKLLQEQGLIVAMTGDGVNDAPALKRADVGTAMGHNGTEVAKEAAEMVLADDNFASIAHAVEEGRTVYDNLKKAILFILPTNGGEALIILAAIVLGFQQLPLTPVQILWVNMVTAVTLALSLAFEPPEQNVMRRPPRNAREPMLTSYLVWRVVFVSVILMSGTFGLFLWEMERGVSIEHARTVAVNTLVMFEIFYLFNSRYITESIFNRAGFTGNRYVLVAIAVLIVFQLGFTYLAPLQTLFGTVAIDFDIWFRILLVSSSVLFLVELEKYFIRNMRMID</sequence>
<evidence type="ECO:0000256" key="2">
    <source>
        <dbReference type="ARBA" id="ARBA00022475"/>
    </source>
</evidence>
<keyword evidence="4" id="KW-0479">Metal-binding</keyword>
<reference evidence="13" key="1">
    <citation type="submission" date="2018-06" db="EMBL/GenBank/DDBJ databases">
        <authorList>
            <person name="Zhirakovskaya E."/>
        </authorList>
    </citation>
    <scope>NUCLEOTIDE SEQUENCE</scope>
</reference>
<dbReference type="GO" id="GO:1990573">
    <property type="term" value="P:potassium ion import across plasma membrane"/>
    <property type="evidence" value="ECO:0007669"/>
    <property type="project" value="TreeGrafter"/>
</dbReference>
<keyword evidence="9 11" id="KW-0472">Membrane</keyword>
<dbReference type="Pfam" id="PF08282">
    <property type="entry name" value="Hydrolase_3"/>
    <property type="match status" value="1"/>
</dbReference>
<feature type="transmembrane region" description="Helical" evidence="11">
    <location>
        <begin position="96"/>
        <end position="112"/>
    </location>
</feature>
<feature type="transmembrane region" description="Helical" evidence="11">
    <location>
        <begin position="881"/>
        <end position="898"/>
    </location>
</feature>
<dbReference type="InterPro" id="IPR044492">
    <property type="entry name" value="P_typ_ATPase_HD_dom"/>
</dbReference>
<dbReference type="Gene3D" id="2.70.150.10">
    <property type="entry name" value="Calcium-transporting ATPase, cytoplasmic transduction domain A"/>
    <property type="match status" value="1"/>
</dbReference>
<accession>A0A3B0YZC5</accession>
<dbReference type="GO" id="GO:0030007">
    <property type="term" value="P:intracellular potassium ion homeostasis"/>
    <property type="evidence" value="ECO:0007669"/>
    <property type="project" value="TreeGrafter"/>
</dbReference>
<dbReference type="SUPFAM" id="SSF56784">
    <property type="entry name" value="HAD-like"/>
    <property type="match status" value="1"/>
</dbReference>
<feature type="transmembrane region" description="Helical" evidence="11">
    <location>
        <begin position="810"/>
        <end position="827"/>
    </location>
</feature>
<keyword evidence="6" id="KW-0067">ATP-binding</keyword>